<dbReference type="GO" id="GO:0045152">
    <property type="term" value="F:antisigma factor binding"/>
    <property type="evidence" value="ECO:0007669"/>
    <property type="project" value="TreeGrafter"/>
</dbReference>
<evidence type="ECO:0000256" key="2">
    <source>
        <dbReference type="ARBA" id="ARBA00008150"/>
    </source>
</evidence>
<dbReference type="InterPro" id="IPR038484">
    <property type="entry name" value="MucB/RseB_C_sf"/>
</dbReference>
<keyword evidence="9" id="KW-1185">Reference proteome</keyword>
<evidence type="ECO:0000256" key="5">
    <source>
        <dbReference type="SAM" id="SignalP"/>
    </source>
</evidence>
<dbReference type="Gene3D" id="2.50.20.10">
    <property type="entry name" value="Lipoprotein localisation LolA/LolB/LppX"/>
    <property type="match status" value="1"/>
</dbReference>
<proteinExistence type="inferred from homology"/>
<comment type="subcellular location">
    <subcellularLocation>
        <location evidence="1">Periplasm</location>
    </subcellularLocation>
</comment>
<evidence type="ECO:0000256" key="3">
    <source>
        <dbReference type="ARBA" id="ARBA00022729"/>
    </source>
</evidence>
<feature type="chain" id="PRO_5021994717" evidence="5">
    <location>
        <begin position="34"/>
        <end position="331"/>
    </location>
</feature>
<evidence type="ECO:0000256" key="4">
    <source>
        <dbReference type="ARBA" id="ARBA00022764"/>
    </source>
</evidence>
<dbReference type="Proteomes" id="UP000318405">
    <property type="component" value="Unassembled WGS sequence"/>
</dbReference>
<dbReference type="OrthoDB" id="7067274at2"/>
<dbReference type="EMBL" id="VLTJ01000020">
    <property type="protein sequence ID" value="TSH95740.1"/>
    <property type="molecule type" value="Genomic_DNA"/>
</dbReference>
<dbReference type="InterPro" id="IPR005588">
    <property type="entry name" value="MucB_RseB"/>
</dbReference>
<feature type="domain" description="MucB/RseB N-terminal" evidence="6">
    <location>
        <begin position="42"/>
        <end position="215"/>
    </location>
</feature>
<evidence type="ECO:0000313" key="9">
    <source>
        <dbReference type="Proteomes" id="UP000318405"/>
    </source>
</evidence>
<dbReference type="InterPro" id="IPR033436">
    <property type="entry name" value="MucB/RseB_C"/>
</dbReference>
<protein>
    <submittedName>
        <fullName evidence="8">Siderophore-interacting protein</fullName>
    </submittedName>
</protein>
<dbReference type="PANTHER" id="PTHR38782:SF1">
    <property type="entry name" value="SIGMA-E FACTOR REGULATORY PROTEIN RSEB"/>
    <property type="match status" value="1"/>
</dbReference>
<feature type="signal peptide" evidence="5">
    <location>
        <begin position="1"/>
        <end position="33"/>
    </location>
</feature>
<comment type="similarity">
    <text evidence="2">Belongs to the RseB family.</text>
</comment>
<comment type="caution">
    <text evidence="8">The sequence shown here is derived from an EMBL/GenBank/DDBJ whole genome shotgun (WGS) entry which is preliminary data.</text>
</comment>
<dbReference type="RefSeq" id="WP_143948047.1">
    <property type="nucleotide sequence ID" value="NZ_BAABMB010000002.1"/>
</dbReference>
<gene>
    <name evidence="8" type="ORF">FOZ76_10100</name>
</gene>
<dbReference type="GO" id="GO:0032885">
    <property type="term" value="P:regulation of polysaccharide biosynthetic process"/>
    <property type="evidence" value="ECO:0007669"/>
    <property type="project" value="TreeGrafter"/>
</dbReference>
<dbReference type="PANTHER" id="PTHR38782">
    <property type="match status" value="1"/>
</dbReference>
<dbReference type="Pfam" id="PF03888">
    <property type="entry name" value="MucB_RseB"/>
    <property type="match status" value="1"/>
</dbReference>
<name>A0A556AS47_9BURK</name>
<dbReference type="Pfam" id="PF17188">
    <property type="entry name" value="MucB_RseB_C"/>
    <property type="match status" value="1"/>
</dbReference>
<dbReference type="InterPro" id="IPR033434">
    <property type="entry name" value="MucB/RseB_N"/>
</dbReference>
<feature type="domain" description="MucB/RseB C-terminal" evidence="7">
    <location>
        <begin position="236"/>
        <end position="328"/>
    </location>
</feature>
<evidence type="ECO:0000259" key="6">
    <source>
        <dbReference type="Pfam" id="PF03888"/>
    </source>
</evidence>
<organism evidence="8 9">
    <name type="scientific">Verticiella sediminum</name>
    <dbReference type="NCBI Taxonomy" id="1247510"/>
    <lineage>
        <taxon>Bacteria</taxon>
        <taxon>Pseudomonadati</taxon>
        <taxon>Pseudomonadota</taxon>
        <taxon>Betaproteobacteria</taxon>
        <taxon>Burkholderiales</taxon>
        <taxon>Alcaligenaceae</taxon>
        <taxon>Verticiella</taxon>
    </lineage>
</organism>
<evidence type="ECO:0000256" key="1">
    <source>
        <dbReference type="ARBA" id="ARBA00004418"/>
    </source>
</evidence>
<dbReference type="PIRSF" id="PIRSF005427">
    <property type="entry name" value="RseB"/>
    <property type="match status" value="1"/>
</dbReference>
<evidence type="ECO:0000259" key="7">
    <source>
        <dbReference type="Pfam" id="PF17188"/>
    </source>
</evidence>
<dbReference type="Gene3D" id="3.30.200.100">
    <property type="entry name" value="MucB/RseB, C-terminal domain"/>
    <property type="match status" value="1"/>
</dbReference>
<sequence length="331" mass="36978">MALTLRYRLPNRAWRSALALLLAACCVHVSVQAAESDPRGVELMEHMKRAAHALDYAGVFTYQQGAVMASSQVAHVVDKQGERQRVETLDGRPHREFLRLNDEVRSIYPELRMVLVEKRETEHFPVFFHGEARTLAQHYAITLEDETGRVAGRACRVLHVQPRDDARWGYELCVDEASGLLLKAQTVDASGAVLEQVAFSEVRIGKDVDPALVEPRHDISAWREVQPGDPVDLLAAGWRIPAPQGFVPLSQMERTLKHDKHVRQMLLSDGIAAISVFIENRRGADSRTPGPTEYGATSVYCRQLDDFWLTVIGEVPLATVQGIANAIEFIQ</sequence>
<accession>A0A556AS47</accession>
<keyword evidence="3 5" id="KW-0732">Signal</keyword>
<evidence type="ECO:0000313" key="8">
    <source>
        <dbReference type="EMBL" id="TSH95740.1"/>
    </source>
</evidence>
<dbReference type="GO" id="GO:0030288">
    <property type="term" value="C:outer membrane-bounded periplasmic space"/>
    <property type="evidence" value="ECO:0007669"/>
    <property type="project" value="TreeGrafter"/>
</dbReference>
<keyword evidence="4" id="KW-0574">Periplasm</keyword>
<reference evidence="8 9" key="1">
    <citation type="submission" date="2019-07" db="EMBL/GenBank/DDBJ databases">
        <title>Qingshengfaniella alkalisoli gen. nov., sp. nov., isolated from saline soil.</title>
        <authorList>
            <person name="Xu L."/>
            <person name="Huang X.-X."/>
            <person name="Sun J.-Q."/>
        </authorList>
    </citation>
    <scope>NUCLEOTIDE SEQUENCE [LARGE SCALE GENOMIC DNA]</scope>
    <source>
        <strain evidence="8 9">DSM 27279</strain>
    </source>
</reference>
<dbReference type="CDD" id="cd16327">
    <property type="entry name" value="RseB"/>
    <property type="match status" value="1"/>
</dbReference>
<dbReference type="AlphaFoldDB" id="A0A556AS47"/>